<dbReference type="InterPro" id="IPR036259">
    <property type="entry name" value="MFS_trans_sf"/>
</dbReference>
<evidence type="ECO:0000256" key="1">
    <source>
        <dbReference type="ARBA" id="ARBA00004141"/>
    </source>
</evidence>
<dbReference type="GeneID" id="92177915"/>
<feature type="transmembrane region" description="Helical" evidence="7">
    <location>
        <begin position="500"/>
        <end position="520"/>
    </location>
</feature>
<dbReference type="Gene3D" id="1.20.1250.20">
    <property type="entry name" value="MFS general substrate transporter like domains"/>
    <property type="match status" value="1"/>
</dbReference>
<dbReference type="InterPro" id="IPR000109">
    <property type="entry name" value="POT_fam"/>
</dbReference>
<dbReference type="KEGG" id="kne:92177915"/>
<evidence type="ECO:0000256" key="7">
    <source>
        <dbReference type="SAM" id="Phobius"/>
    </source>
</evidence>
<evidence type="ECO:0000256" key="6">
    <source>
        <dbReference type="ARBA" id="ARBA00023136"/>
    </source>
</evidence>
<protein>
    <recommendedName>
        <fullName evidence="10">POT family proton-dependent oligopeptide transporter</fullName>
    </recommendedName>
</protein>
<comment type="similarity">
    <text evidence="2">Belongs to the major facilitator superfamily. Proton-dependent oligopeptide transporter (POT/PTR) (TC 2.A.17) family.</text>
</comment>
<keyword evidence="3" id="KW-0813">Transport</keyword>
<evidence type="ECO:0000313" key="9">
    <source>
        <dbReference type="Proteomes" id="UP001388673"/>
    </source>
</evidence>
<organism evidence="8 9">
    <name type="scientific">Kwoniella newhampshirensis</name>
    <dbReference type="NCBI Taxonomy" id="1651941"/>
    <lineage>
        <taxon>Eukaryota</taxon>
        <taxon>Fungi</taxon>
        <taxon>Dikarya</taxon>
        <taxon>Basidiomycota</taxon>
        <taxon>Agaricomycotina</taxon>
        <taxon>Tremellomycetes</taxon>
        <taxon>Tremellales</taxon>
        <taxon>Cryptococcaceae</taxon>
        <taxon>Kwoniella</taxon>
    </lineage>
</organism>
<dbReference type="RefSeq" id="XP_066806331.1">
    <property type="nucleotide sequence ID" value="XM_066943789.1"/>
</dbReference>
<gene>
    <name evidence="8" type="ORF">IAR55_000655</name>
</gene>
<feature type="transmembrane region" description="Helical" evidence="7">
    <location>
        <begin position="378"/>
        <end position="397"/>
    </location>
</feature>
<feature type="transmembrane region" description="Helical" evidence="7">
    <location>
        <begin position="417"/>
        <end position="438"/>
    </location>
</feature>
<feature type="transmembrane region" description="Helical" evidence="7">
    <location>
        <begin position="532"/>
        <end position="555"/>
    </location>
</feature>
<proteinExistence type="inferred from homology"/>
<keyword evidence="6 7" id="KW-0472">Membrane</keyword>
<feature type="transmembrane region" description="Helical" evidence="7">
    <location>
        <begin position="139"/>
        <end position="159"/>
    </location>
</feature>
<feature type="transmembrane region" description="Helical" evidence="7">
    <location>
        <begin position="252"/>
        <end position="271"/>
    </location>
</feature>
<evidence type="ECO:0000256" key="5">
    <source>
        <dbReference type="ARBA" id="ARBA00022989"/>
    </source>
</evidence>
<name>A0AAW0Z7F6_9TREE</name>
<keyword evidence="9" id="KW-1185">Reference proteome</keyword>
<keyword evidence="5 7" id="KW-1133">Transmembrane helix</keyword>
<feature type="transmembrane region" description="Helical" evidence="7">
    <location>
        <begin position="283"/>
        <end position="304"/>
    </location>
</feature>
<comment type="caution">
    <text evidence="8">The sequence shown here is derived from an EMBL/GenBank/DDBJ whole genome shotgun (WGS) entry which is preliminary data.</text>
</comment>
<evidence type="ECO:0008006" key="10">
    <source>
        <dbReference type="Google" id="ProtNLM"/>
    </source>
</evidence>
<feature type="transmembrane region" description="Helical" evidence="7">
    <location>
        <begin position="171"/>
        <end position="192"/>
    </location>
</feature>
<dbReference type="GO" id="GO:0005886">
    <property type="term" value="C:plasma membrane"/>
    <property type="evidence" value="ECO:0007669"/>
    <property type="project" value="UniProtKB-ARBA"/>
</dbReference>
<feature type="transmembrane region" description="Helical" evidence="7">
    <location>
        <begin position="561"/>
        <end position="582"/>
    </location>
</feature>
<dbReference type="AlphaFoldDB" id="A0AAW0Z7F6"/>
<comment type="subcellular location">
    <subcellularLocation>
        <location evidence="1">Membrane</location>
        <topology evidence="1">Multi-pass membrane protein</topology>
    </subcellularLocation>
</comment>
<sequence length="621" mass="66960">MDDFLSAGVPPPGLPTAQHLGVTSSLEGEHEKKDGYGYDDEHMVTVGHASGQDYEGQPTEEELLTLRKVAAPMPWAAVAMCLIEFAERASYYGSTGPFNNFINNPLPAGGSGTGAVPKGPAGLNAHAGALGLGSRDASALTNMFTFLAYVIPIFGGIIADTKWGRFKTICVGTAVGAIAHVLLIIPALPSVIKHPDGSLGAFTISIIILAFAAGFIKPSLGPLLCDQSPVKEPTIKVLKSGERVIVDPGATVTRYLLIFYGCINIGAFFAVATEYAERDVGFWLAYLLPGILYMLMPIVLVLAYRNLYKAPPQGSVALEAWKVMKVLFKNGGWKKAFRGGDDFWVKAKPSYIAATEGSLDVTKVFWDDRFVDEIRQSFNACAIFFIIPIFNLADGGFGNQMNDMSDTMVLNGVPNDLVANFNSLTIIVCTPILTYGLYPMMTKIGLPLKPMTRMCIGFILGSIGCIVAAVVQHNIYKTSPCGNQATQCAEPSTVSLWMQVPIYVFPALGELFVNVTSYELAYTRSPARMKGLVYSLALFPTALSTAVSLAVTDAIVDPYLVWPWVAIAIVSFLCAPIFPIFFRHLDVPLEHFSDPDRQAGLQQPNVIMGGESGTQVVEKAH</sequence>
<feature type="transmembrane region" description="Helical" evidence="7">
    <location>
        <begin position="450"/>
        <end position="471"/>
    </location>
</feature>
<evidence type="ECO:0000256" key="2">
    <source>
        <dbReference type="ARBA" id="ARBA00005982"/>
    </source>
</evidence>
<dbReference type="GO" id="GO:0071916">
    <property type="term" value="F:dipeptide transmembrane transporter activity"/>
    <property type="evidence" value="ECO:0007669"/>
    <property type="project" value="UniProtKB-ARBA"/>
</dbReference>
<evidence type="ECO:0000313" key="8">
    <source>
        <dbReference type="EMBL" id="KAK8870085.1"/>
    </source>
</evidence>
<keyword evidence="4 7" id="KW-0812">Transmembrane</keyword>
<dbReference type="PANTHER" id="PTHR11654">
    <property type="entry name" value="OLIGOPEPTIDE TRANSPORTER-RELATED"/>
    <property type="match status" value="1"/>
</dbReference>
<evidence type="ECO:0000256" key="3">
    <source>
        <dbReference type="ARBA" id="ARBA00022448"/>
    </source>
</evidence>
<feature type="transmembrane region" description="Helical" evidence="7">
    <location>
        <begin position="198"/>
        <end position="216"/>
    </location>
</feature>
<dbReference type="SUPFAM" id="SSF103473">
    <property type="entry name" value="MFS general substrate transporter"/>
    <property type="match status" value="1"/>
</dbReference>
<accession>A0AAW0Z7F6</accession>
<dbReference type="Proteomes" id="UP001388673">
    <property type="component" value="Unassembled WGS sequence"/>
</dbReference>
<dbReference type="Pfam" id="PF00854">
    <property type="entry name" value="PTR2"/>
    <property type="match status" value="1"/>
</dbReference>
<dbReference type="FunFam" id="1.20.1250.20:FF:000085">
    <property type="entry name" value="MFS peptide transporter Ptr2"/>
    <property type="match status" value="1"/>
</dbReference>
<reference evidence="8 9" key="1">
    <citation type="journal article" date="2024" name="bioRxiv">
        <title>Comparative genomics of Cryptococcus and Kwoniella reveals pathogenesis evolution and contrasting karyotype dynamics via intercentromeric recombination or chromosome fusion.</title>
        <authorList>
            <person name="Coelho M.A."/>
            <person name="David-Palma M."/>
            <person name="Shea T."/>
            <person name="Bowers K."/>
            <person name="McGinley-Smith S."/>
            <person name="Mohammad A.W."/>
            <person name="Gnirke A."/>
            <person name="Yurkov A.M."/>
            <person name="Nowrousian M."/>
            <person name="Sun S."/>
            <person name="Cuomo C.A."/>
            <person name="Heitman J."/>
        </authorList>
    </citation>
    <scope>NUCLEOTIDE SEQUENCE [LARGE SCALE GENOMIC DNA]</scope>
    <source>
        <strain evidence="8 9">CBS 13917</strain>
    </source>
</reference>
<dbReference type="EMBL" id="JBCAWK010000001">
    <property type="protein sequence ID" value="KAK8870085.1"/>
    <property type="molecule type" value="Genomic_DNA"/>
</dbReference>
<evidence type="ECO:0000256" key="4">
    <source>
        <dbReference type="ARBA" id="ARBA00022692"/>
    </source>
</evidence>